<dbReference type="CDD" id="cd13228">
    <property type="entry name" value="PHear_NECAP"/>
    <property type="match status" value="1"/>
</dbReference>
<dbReference type="PANTHER" id="PTHR12847:SF3">
    <property type="entry name" value="EAR-BINDING COAT-ASSOCIATED PROTEIN 2, PUTATIVE, EXPRESSED-RELATED"/>
    <property type="match status" value="1"/>
</dbReference>
<comment type="caution">
    <text evidence="3">The sequence shown here is derived from an EMBL/GenBank/DDBJ whole genome shotgun (WGS) entry which is preliminary data.</text>
</comment>
<dbReference type="OrthoDB" id="10265489at2759"/>
<dbReference type="Gene3D" id="2.30.29.30">
    <property type="entry name" value="Pleckstrin-homology domain (PH domain)/Phosphotyrosine-binding domain (PTB)"/>
    <property type="match status" value="1"/>
</dbReference>
<keyword evidence="4" id="KW-1185">Reference proteome</keyword>
<organism evidence="3 4">
    <name type="scientific">Chlorella vulgaris</name>
    <name type="common">Green alga</name>
    <dbReference type="NCBI Taxonomy" id="3077"/>
    <lineage>
        <taxon>Eukaryota</taxon>
        <taxon>Viridiplantae</taxon>
        <taxon>Chlorophyta</taxon>
        <taxon>core chlorophytes</taxon>
        <taxon>Trebouxiophyceae</taxon>
        <taxon>Chlorellales</taxon>
        <taxon>Chlorellaceae</taxon>
        <taxon>Chlorella clade</taxon>
        <taxon>Chlorella</taxon>
    </lineage>
</organism>
<feature type="compositionally biased region" description="Low complexity" evidence="1">
    <location>
        <begin position="235"/>
        <end position="249"/>
    </location>
</feature>
<dbReference type="SUPFAM" id="SSF50729">
    <property type="entry name" value="PH domain-like"/>
    <property type="match status" value="1"/>
</dbReference>
<evidence type="ECO:0000259" key="2">
    <source>
        <dbReference type="Pfam" id="PF07933"/>
    </source>
</evidence>
<dbReference type="InterPro" id="IPR012466">
    <property type="entry name" value="NECAP_PHear"/>
</dbReference>
<dbReference type="PANTHER" id="PTHR12847">
    <property type="entry name" value="ATP-BINDING CASSETTE ABC TRANSPORTER-RELATED"/>
    <property type="match status" value="1"/>
</dbReference>
<gene>
    <name evidence="3" type="ORF">D9Q98_004892</name>
</gene>
<name>A0A9D4TNE9_CHLVU</name>
<dbReference type="InterPro" id="IPR011993">
    <property type="entry name" value="PH-like_dom_sf"/>
</dbReference>
<feature type="compositionally biased region" description="Low complexity" evidence="1">
    <location>
        <begin position="258"/>
        <end position="273"/>
    </location>
</feature>
<reference evidence="3" key="1">
    <citation type="journal article" date="2019" name="Plant J.">
        <title>Chlorella vulgaris genome assembly and annotation reveals the molecular basis for metabolic acclimation to high light conditions.</title>
        <authorList>
            <person name="Cecchin M."/>
            <person name="Marcolungo L."/>
            <person name="Rossato M."/>
            <person name="Girolomoni L."/>
            <person name="Cosentino E."/>
            <person name="Cuine S."/>
            <person name="Li-Beisson Y."/>
            <person name="Delledonne M."/>
            <person name="Ballottari M."/>
        </authorList>
    </citation>
    <scope>NUCLEOTIDE SEQUENCE</scope>
    <source>
        <strain evidence="3">211/11P</strain>
    </source>
</reference>
<evidence type="ECO:0000256" key="1">
    <source>
        <dbReference type="SAM" id="MobiDB-lite"/>
    </source>
</evidence>
<evidence type="ECO:0000313" key="4">
    <source>
        <dbReference type="Proteomes" id="UP001055712"/>
    </source>
</evidence>
<dbReference type="Proteomes" id="UP001055712">
    <property type="component" value="Unassembled WGS sequence"/>
</dbReference>
<dbReference type="GO" id="GO:0030125">
    <property type="term" value="C:clathrin vesicle coat"/>
    <property type="evidence" value="ECO:0007669"/>
    <property type="project" value="TreeGrafter"/>
</dbReference>
<dbReference type="GO" id="GO:0006897">
    <property type="term" value="P:endocytosis"/>
    <property type="evidence" value="ECO:0007669"/>
    <property type="project" value="InterPro"/>
</dbReference>
<accession>A0A9D4TNE9</accession>
<dbReference type="Pfam" id="PF07933">
    <property type="entry name" value="DUF1681"/>
    <property type="match status" value="1"/>
</dbReference>
<dbReference type="AlphaFoldDB" id="A0A9D4TNE9"/>
<feature type="compositionally biased region" description="Pro residues" evidence="1">
    <location>
        <begin position="222"/>
        <end position="234"/>
    </location>
</feature>
<feature type="domain" description="NECAP PHear" evidence="2">
    <location>
        <begin position="1"/>
        <end position="174"/>
    </location>
</feature>
<reference evidence="3" key="2">
    <citation type="submission" date="2020-11" db="EMBL/GenBank/DDBJ databases">
        <authorList>
            <person name="Cecchin M."/>
            <person name="Marcolungo L."/>
            <person name="Rossato M."/>
            <person name="Girolomoni L."/>
            <person name="Cosentino E."/>
            <person name="Cuine S."/>
            <person name="Li-Beisson Y."/>
            <person name="Delledonne M."/>
            <person name="Ballottari M."/>
        </authorList>
    </citation>
    <scope>NUCLEOTIDE SEQUENCE</scope>
    <source>
        <strain evidence="3">211/11P</strain>
        <tissue evidence="3">Whole cell</tissue>
    </source>
</reference>
<evidence type="ECO:0000313" key="3">
    <source>
        <dbReference type="EMBL" id="KAI3430296.1"/>
    </source>
</evidence>
<feature type="region of interest" description="Disordered" evidence="1">
    <location>
        <begin position="222"/>
        <end position="279"/>
    </location>
</feature>
<proteinExistence type="predicted"/>
<dbReference type="EMBL" id="SIDB01000007">
    <property type="protein sequence ID" value="KAI3430296.1"/>
    <property type="molecule type" value="Genomic_DNA"/>
</dbReference>
<protein>
    <recommendedName>
        <fullName evidence="2">NECAP PHear domain-containing protein</fullName>
    </recommendedName>
</protein>
<sequence>MEQVLFVHRELDVYRIPPRVGAGGWRSGEWRMSDKIFTGRVRVVAVGEALEVRLEDPQSCELFGVAPMPPGQAQLVVEQASDSSRNFVLRLEDAASKRHAFVGVSFADRATAFDFNVAISDHQRQQRRTAEMQQISSSADPVAAAASILPEAAALYRSTGDLSLKEGQTIKITVKKKEQAVATDGDSFLSRMGQSAGSGSGAAPGKLVALAPPPAQLAAPAPVPGLLAPPPPAQPAAAAAAAPADDLLGWGPPSSGHQPAAAASVQAPAAPASDWATFD</sequence>